<organism evidence="2 3">
    <name type="scientific">Streptomyces roseolus</name>
    <dbReference type="NCBI Taxonomy" id="67358"/>
    <lineage>
        <taxon>Bacteria</taxon>
        <taxon>Bacillati</taxon>
        <taxon>Actinomycetota</taxon>
        <taxon>Actinomycetes</taxon>
        <taxon>Kitasatosporales</taxon>
        <taxon>Streptomycetaceae</taxon>
        <taxon>Streptomyces</taxon>
    </lineage>
</organism>
<feature type="region of interest" description="Disordered" evidence="1">
    <location>
        <begin position="69"/>
        <end position="129"/>
    </location>
</feature>
<keyword evidence="3" id="KW-1185">Reference proteome</keyword>
<dbReference type="Proteomes" id="UP001278571">
    <property type="component" value="Unassembled WGS sequence"/>
</dbReference>
<feature type="compositionally biased region" description="Basic and acidic residues" evidence="1">
    <location>
        <begin position="70"/>
        <end position="87"/>
    </location>
</feature>
<dbReference type="EMBL" id="JAWJZF010000225">
    <property type="protein sequence ID" value="MDX2291449.1"/>
    <property type="molecule type" value="Genomic_DNA"/>
</dbReference>
<reference evidence="2 3" key="1">
    <citation type="submission" date="2023-10" db="EMBL/GenBank/DDBJ databases">
        <authorList>
            <person name="Wang X.X."/>
        </authorList>
    </citation>
    <scope>NUCLEOTIDE SEQUENCE [LARGE SCALE GENOMIC DNA]</scope>
    <source>
        <strain evidence="2 3">NBRC 12816</strain>
    </source>
</reference>
<name>A0ABU4K128_9ACTN</name>
<accession>A0ABU4K128</accession>
<feature type="region of interest" description="Disordered" evidence="1">
    <location>
        <begin position="159"/>
        <end position="182"/>
    </location>
</feature>
<feature type="compositionally biased region" description="Basic residues" evidence="1">
    <location>
        <begin position="162"/>
        <end position="182"/>
    </location>
</feature>
<comment type="caution">
    <text evidence="2">The sequence shown here is derived from an EMBL/GenBank/DDBJ whole genome shotgun (WGS) entry which is preliminary data.</text>
</comment>
<sequence length="182" mass="19015">MRAVSAGVLADGWDAFLAAGGDDADGAEPAADADGAELATDFDGAEPAAEVGACLVAAHEDDLLCAAPLGREDRRQSDGAGADHRDAGACADAAGDGGAVAGADDVRQGQQGRTESGARPDDRLDERAVVDRDADRFSLTALVRRAVPEPACGWAQEVWRPSRQKRRSGRRPRRERRAGRRA</sequence>
<gene>
    <name evidence="2" type="ORF">R2363_04595</name>
</gene>
<dbReference type="RefSeq" id="WP_319008013.1">
    <property type="nucleotide sequence ID" value="NZ_JAWJZF010000225.1"/>
</dbReference>
<evidence type="ECO:0000256" key="1">
    <source>
        <dbReference type="SAM" id="MobiDB-lite"/>
    </source>
</evidence>
<proteinExistence type="predicted"/>
<evidence type="ECO:0000313" key="3">
    <source>
        <dbReference type="Proteomes" id="UP001278571"/>
    </source>
</evidence>
<evidence type="ECO:0000313" key="2">
    <source>
        <dbReference type="EMBL" id="MDX2291449.1"/>
    </source>
</evidence>
<feature type="compositionally biased region" description="Basic and acidic residues" evidence="1">
    <location>
        <begin position="116"/>
        <end position="129"/>
    </location>
</feature>
<protein>
    <submittedName>
        <fullName evidence="2">Uncharacterized protein</fullName>
    </submittedName>
</protein>